<dbReference type="Gene3D" id="3.30.2130.30">
    <property type="match status" value="1"/>
</dbReference>
<dbReference type="OrthoDB" id="9809404at2"/>
<feature type="domain" description="RlmL ferredoxin-like" evidence="5">
    <location>
        <begin position="17"/>
        <end position="72"/>
    </location>
</feature>
<name>A0A4R6WP39_9PROT</name>
<dbReference type="Pfam" id="PF02926">
    <property type="entry name" value="THUMP"/>
    <property type="match status" value="1"/>
</dbReference>
<dbReference type="Gene3D" id="3.40.50.150">
    <property type="entry name" value="Vaccinia Virus protein VP39"/>
    <property type="match status" value="1"/>
</dbReference>
<dbReference type="InterPro" id="IPR029063">
    <property type="entry name" value="SAM-dependent_MTases_sf"/>
</dbReference>
<dbReference type="PANTHER" id="PTHR47313">
    <property type="entry name" value="RIBOSOMAL RNA LARGE SUBUNIT METHYLTRANSFERASE K/L"/>
    <property type="match status" value="1"/>
</dbReference>
<evidence type="ECO:0000259" key="4">
    <source>
        <dbReference type="Pfam" id="PF02926"/>
    </source>
</evidence>
<dbReference type="SUPFAM" id="SSF53335">
    <property type="entry name" value="S-adenosyl-L-methionine-dependent methyltransferases"/>
    <property type="match status" value="1"/>
</dbReference>
<comment type="caution">
    <text evidence="6">The sequence shown here is derived from an EMBL/GenBank/DDBJ whole genome shotgun (WGS) entry which is preliminary data.</text>
</comment>
<keyword evidence="7" id="KW-1185">Reference proteome</keyword>
<proteinExistence type="predicted"/>
<dbReference type="PRINTS" id="PR00507">
    <property type="entry name" value="N12N6MTFRASE"/>
</dbReference>
<dbReference type="AlphaFoldDB" id="A0A4R6WP39"/>
<dbReference type="InterPro" id="IPR004114">
    <property type="entry name" value="THUMP_dom"/>
</dbReference>
<sequence>MRPAPPVPDQSVPDQFEIFLVANPGFEATLCAEARAKGFAMPAVVPGGVTIAGGWPEVWRANLQLRGVSRVLVRIAAFPVFHLAQLDKRARKVEWGKFLKKDEPFQVEASCRHSKIYHSGAAAERIRKAIEASLGAQPSADAAISIKARIEDDLCTISIDTSGESLHKRGHKEAVNKAPMRETLAALFLQQCGYDGTEPVLDPMCGSGTFVIEAAEIALGLDSGRTRSFAFEKLPSFDPVAWEKLKAATAPVATDLKFHGCDRDAGAIEMSRANAARAGVEGITTFRHCGVTAATAPRGKPGLVIVNPPYGARLGDKKRLYGLYRSLGDTLRARFAGWRVAVITSDATLARATNLPFGEPFGPVSHGGTRVHLFQTGPLPPTSAMA</sequence>
<evidence type="ECO:0000256" key="2">
    <source>
        <dbReference type="ARBA" id="ARBA00022679"/>
    </source>
</evidence>
<dbReference type="InterPro" id="IPR002052">
    <property type="entry name" value="DNA_methylase_N6_adenine_CS"/>
</dbReference>
<dbReference type="GO" id="GO:0003723">
    <property type="term" value="F:RNA binding"/>
    <property type="evidence" value="ECO:0007669"/>
    <property type="project" value="InterPro"/>
</dbReference>
<dbReference type="PROSITE" id="PS01261">
    <property type="entry name" value="UPF0020"/>
    <property type="match status" value="1"/>
</dbReference>
<evidence type="ECO:0000259" key="5">
    <source>
        <dbReference type="Pfam" id="PF22020"/>
    </source>
</evidence>
<reference evidence="6 7" key="1">
    <citation type="submission" date="2019-03" db="EMBL/GenBank/DDBJ databases">
        <title>Genomic Encyclopedia of Type Strains, Phase III (KMG-III): the genomes of soil and plant-associated and newly described type strains.</title>
        <authorList>
            <person name="Whitman W."/>
        </authorList>
    </citation>
    <scope>NUCLEOTIDE SEQUENCE [LARGE SCALE GENOMIC DNA]</scope>
    <source>
        <strain evidence="6 7">CGMCC 1.7660</strain>
    </source>
</reference>
<dbReference type="InterPro" id="IPR053943">
    <property type="entry name" value="RlmKL-like_Mtase_CS"/>
</dbReference>
<feature type="domain" description="THUMP" evidence="4">
    <location>
        <begin position="84"/>
        <end position="160"/>
    </location>
</feature>
<organism evidence="6 7">
    <name type="scientific">Dongia mobilis</name>
    <dbReference type="NCBI Taxonomy" id="578943"/>
    <lineage>
        <taxon>Bacteria</taxon>
        <taxon>Pseudomonadati</taxon>
        <taxon>Pseudomonadota</taxon>
        <taxon>Alphaproteobacteria</taxon>
        <taxon>Rhodospirillales</taxon>
        <taxon>Dongiaceae</taxon>
        <taxon>Dongia</taxon>
    </lineage>
</organism>
<dbReference type="EMBL" id="SNYW01000010">
    <property type="protein sequence ID" value="TDQ80861.1"/>
    <property type="molecule type" value="Genomic_DNA"/>
</dbReference>
<dbReference type="GO" id="GO:0008990">
    <property type="term" value="F:rRNA (guanine-N2-)-methyltransferase activity"/>
    <property type="evidence" value="ECO:0007669"/>
    <property type="project" value="TreeGrafter"/>
</dbReference>
<dbReference type="InterPro" id="IPR054170">
    <property type="entry name" value="RlmL_1st"/>
</dbReference>
<keyword evidence="2" id="KW-0808">Transferase</keyword>
<dbReference type="Proteomes" id="UP000295783">
    <property type="component" value="Unassembled WGS sequence"/>
</dbReference>
<evidence type="ECO:0000313" key="7">
    <source>
        <dbReference type="Proteomes" id="UP000295783"/>
    </source>
</evidence>
<dbReference type="CDD" id="cd11715">
    <property type="entry name" value="THUMP_AdoMetMT"/>
    <property type="match status" value="1"/>
</dbReference>
<dbReference type="PROSITE" id="PS00092">
    <property type="entry name" value="N6_MTASE"/>
    <property type="match status" value="1"/>
</dbReference>
<dbReference type="Pfam" id="PF22020">
    <property type="entry name" value="RlmL_1st"/>
    <property type="match status" value="1"/>
</dbReference>
<evidence type="ECO:0000256" key="1">
    <source>
        <dbReference type="ARBA" id="ARBA00022603"/>
    </source>
</evidence>
<evidence type="ECO:0000313" key="6">
    <source>
        <dbReference type="EMBL" id="TDQ80861.1"/>
    </source>
</evidence>
<evidence type="ECO:0000259" key="3">
    <source>
        <dbReference type="Pfam" id="PF01170"/>
    </source>
</evidence>
<keyword evidence="1 6" id="KW-0489">Methyltransferase</keyword>
<accession>A0A4R6WP39</accession>
<dbReference type="GO" id="GO:0070043">
    <property type="term" value="F:rRNA (guanine-N7-)-methyltransferase activity"/>
    <property type="evidence" value="ECO:0007669"/>
    <property type="project" value="TreeGrafter"/>
</dbReference>
<dbReference type="PANTHER" id="PTHR47313:SF1">
    <property type="entry name" value="RIBOSOMAL RNA LARGE SUBUNIT METHYLTRANSFERASE K_L"/>
    <property type="match status" value="1"/>
</dbReference>
<gene>
    <name evidence="6" type="ORF">A8950_2730</name>
</gene>
<dbReference type="Pfam" id="PF01170">
    <property type="entry name" value="UPF0020"/>
    <property type="match status" value="1"/>
</dbReference>
<feature type="domain" description="Ribosomal RNA large subunit methyltransferase K/L-like methyltransferase" evidence="3">
    <location>
        <begin position="169"/>
        <end position="353"/>
    </location>
</feature>
<dbReference type="InterPro" id="IPR000241">
    <property type="entry name" value="RlmKL-like_Mtase"/>
</dbReference>
<protein>
    <submittedName>
        <fullName evidence="6">Putative N6-adenine-specific DNA methylase</fullName>
    </submittedName>
</protein>